<dbReference type="SMART" id="SM00257">
    <property type="entry name" value="LysM"/>
    <property type="match status" value="1"/>
</dbReference>
<reference evidence="2 3" key="1">
    <citation type="journal article" date="2015" name="MBio">
        <title>Genome-Resolved Metagenomic Analysis Reveals Roles for Candidate Phyla and Other Microbial Community Members in Biogeochemical Transformations in Oil Reservoirs.</title>
        <authorList>
            <person name="Hu P."/>
            <person name="Tom L."/>
            <person name="Singh A."/>
            <person name="Thomas B.C."/>
            <person name="Baker B.J."/>
            <person name="Piceno Y.M."/>
            <person name="Andersen G.L."/>
            <person name="Banfield J.F."/>
        </authorList>
    </citation>
    <scope>NUCLEOTIDE SEQUENCE [LARGE SCALE GENOMIC DNA]</scope>
    <source>
        <strain evidence="2">46_16</strain>
    </source>
</reference>
<dbReference type="InterPro" id="IPR018392">
    <property type="entry name" value="LysM"/>
</dbReference>
<feature type="domain" description="LysM" evidence="1">
    <location>
        <begin position="13"/>
        <end position="56"/>
    </location>
</feature>
<evidence type="ECO:0000259" key="1">
    <source>
        <dbReference type="PROSITE" id="PS51782"/>
    </source>
</evidence>
<dbReference type="Gene3D" id="3.10.350.10">
    <property type="entry name" value="LysM domain"/>
    <property type="match status" value="1"/>
</dbReference>
<organism evidence="2 3">
    <name type="scientific">Anaerolinea thermophila</name>
    <dbReference type="NCBI Taxonomy" id="167964"/>
    <lineage>
        <taxon>Bacteria</taxon>
        <taxon>Bacillati</taxon>
        <taxon>Chloroflexota</taxon>
        <taxon>Anaerolineae</taxon>
        <taxon>Anaerolineales</taxon>
        <taxon>Anaerolineaceae</taxon>
        <taxon>Anaerolinea</taxon>
    </lineage>
</organism>
<dbReference type="PROSITE" id="PS51782">
    <property type="entry name" value="LYSM"/>
    <property type="match status" value="1"/>
</dbReference>
<evidence type="ECO:0000313" key="3">
    <source>
        <dbReference type="Proteomes" id="UP000064249"/>
    </source>
</evidence>
<gene>
    <name evidence="2" type="ORF">XD73_1466</name>
</gene>
<proteinExistence type="predicted"/>
<evidence type="ECO:0000313" key="2">
    <source>
        <dbReference type="EMBL" id="KUK45662.1"/>
    </source>
</evidence>
<dbReference type="Pfam" id="PF01476">
    <property type="entry name" value="LysM"/>
    <property type="match status" value="1"/>
</dbReference>
<accession>A0A101FWN0</accession>
<comment type="caution">
    <text evidence="2">The sequence shown here is derived from an EMBL/GenBank/DDBJ whole genome shotgun (WGS) entry which is preliminary data.</text>
</comment>
<protein>
    <recommendedName>
        <fullName evidence="1">LysM domain-containing protein</fullName>
    </recommendedName>
</protein>
<dbReference type="InterPro" id="IPR036779">
    <property type="entry name" value="LysM_dom_sf"/>
</dbReference>
<dbReference type="SUPFAM" id="SSF54106">
    <property type="entry name" value="LysM domain"/>
    <property type="match status" value="1"/>
</dbReference>
<sequence>SIAQATEAACQKITYTVGENDTLSGIAANYNISVETLRTYNGKTSDNVYLNEVLTIPLCERLPTAGPTPTATLPAPYSATNLLLPADGAVFTGTNDTVTLQWAAIGGMLESDSYAVTIEDLTAGEGKKLVDYTKDTKYIVPVSFRPAETSPHVIRWYIQPVRQSGTTESGDAIWVTAGYPTASRVFIWSGIGTTNQ</sequence>
<feature type="non-terminal residue" evidence="2">
    <location>
        <position position="1"/>
    </location>
</feature>
<dbReference type="Proteomes" id="UP000064249">
    <property type="component" value="Unassembled WGS sequence"/>
</dbReference>
<dbReference type="CDD" id="cd00118">
    <property type="entry name" value="LysM"/>
    <property type="match status" value="1"/>
</dbReference>
<dbReference type="EMBL" id="LGFU01000199">
    <property type="protein sequence ID" value="KUK45662.1"/>
    <property type="molecule type" value="Genomic_DNA"/>
</dbReference>
<name>A0A101FWN0_9CHLR</name>
<dbReference type="AlphaFoldDB" id="A0A101FWN0"/>